<organism evidence="1 2">
    <name type="scientific">Macrostomum lignano</name>
    <dbReference type="NCBI Taxonomy" id="282301"/>
    <lineage>
        <taxon>Eukaryota</taxon>
        <taxon>Metazoa</taxon>
        <taxon>Spiralia</taxon>
        <taxon>Lophotrochozoa</taxon>
        <taxon>Platyhelminthes</taxon>
        <taxon>Rhabditophora</taxon>
        <taxon>Macrostomorpha</taxon>
        <taxon>Macrostomida</taxon>
        <taxon>Macrostomidae</taxon>
        <taxon>Macrostomum</taxon>
    </lineage>
</organism>
<protein>
    <submittedName>
        <fullName evidence="2">UPAR/Ly6 domain-containing protein</fullName>
    </submittedName>
</protein>
<accession>A0A1I8J7Q3</accession>
<evidence type="ECO:0000313" key="1">
    <source>
        <dbReference type="Proteomes" id="UP000095280"/>
    </source>
</evidence>
<reference evidence="2" key="1">
    <citation type="submission" date="2016-11" db="UniProtKB">
        <authorList>
            <consortium name="WormBaseParasite"/>
        </authorList>
    </citation>
    <scope>IDENTIFICATION</scope>
</reference>
<evidence type="ECO:0000313" key="2">
    <source>
        <dbReference type="WBParaSite" id="maker-uti_cns_0046099-snap-gene-1.6-mRNA-1"/>
    </source>
</evidence>
<keyword evidence="1" id="KW-1185">Reference proteome</keyword>
<sequence length="124" mass="12873">VGHAIKCLAYTHAGIEDLRGTPIVLECGSNVTTCSKMISVQNHTASSMTFKFNVSFTVYTGFCGGCSSSLPSGFTCTTCNTDQCNSAFAAVLTAPCNSDFASVRAAALLTLALPLLMAAALRSF</sequence>
<dbReference type="Proteomes" id="UP000095280">
    <property type="component" value="Unplaced"/>
</dbReference>
<name>A0A1I8J7Q3_9PLAT</name>
<dbReference type="WBParaSite" id="maker-uti_cns_0046099-snap-gene-1.6-mRNA-1">
    <property type="protein sequence ID" value="maker-uti_cns_0046099-snap-gene-1.6-mRNA-1"/>
    <property type="gene ID" value="maker-uti_cns_0046099-snap-gene-1.6"/>
</dbReference>
<proteinExistence type="predicted"/>
<dbReference type="AlphaFoldDB" id="A0A1I8J7Q3"/>